<name>A0A699KR59_TANCI</name>
<gene>
    <name evidence="1" type="ORF">Tci_679316</name>
</gene>
<sequence>EKIKTDQAKKIADLKKRVKKIRKKEKVQNFRDEFIQDCDFDVQAMMDAVYELAARLGAEKQRRKPLTKAEKRNQI</sequence>
<reference evidence="1" key="1">
    <citation type="journal article" date="2019" name="Sci. Rep.">
        <title>Draft genome of Tanacetum cinerariifolium, the natural source of mosquito coil.</title>
        <authorList>
            <person name="Yamashiro T."/>
            <person name="Shiraishi A."/>
            <person name="Satake H."/>
            <person name="Nakayama K."/>
        </authorList>
    </citation>
    <scope>NUCLEOTIDE SEQUENCE</scope>
</reference>
<dbReference type="EMBL" id="BKCJ010546289">
    <property type="protein sequence ID" value="GFB07345.1"/>
    <property type="molecule type" value="Genomic_DNA"/>
</dbReference>
<organism evidence="1">
    <name type="scientific">Tanacetum cinerariifolium</name>
    <name type="common">Dalmatian daisy</name>
    <name type="synonym">Chrysanthemum cinerariifolium</name>
    <dbReference type="NCBI Taxonomy" id="118510"/>
    <lineage>
        <taxon>Eukaryota</taxon>
        <taxon>Viridiplantae</taxon>
        <taxon>Streptophyta</taxon>
        <taxon>Embryophyta</taxon>
        <taxon>Tracheophyta</taxon>
        <taxon>Spermatophyta</taxon>
        <taxon>Magnoliopsida</taxon>
        <taxon>eudicotyledons</taxon>
        <taxon>Gunneridae</taxon>
        <taxon>Pentapetalae</taxon>
        <taxon>asterids</taxon>
        <taxon>campanulids</taxon>
        <taxon>Asterales</taxon>
        <taxon>Asteraceae</taxon>
        <taxon>Asteroideae</taxon>
        <taxon>Anthemideae</taxon>
        <taxon>Anthemidinae</taxon>
        <taxon>Tanacetum</taxon>
    </lineage>
</organism>
<comment type="caution">
    <text evidence="1">The sequence shown here is derived from an EMBL/GenBank/DDBJ whole genome shotgun (WGS) entry which is preliminary data.</text>
</comment>
<proteinExistence type="predicted"/>
<dbReference type="AlphaFoldDB" id="A0A699KR59"/>
<feature type="non-terminal residue" evidence="1">
    <location>
        <position position="1"/>
    </location>
</feature>
<evidence type="ECO:0000313" key="1">
    <source>
        <dbReference type="EMBL" id="GFB07345.1"/>
    </source>
</evidence>
<accession>A0A699KR59</accession>
<protein>
    <submittedName>
        <fullName evidence="1">Uncharacterized protein</fullName>
    </submittedName>
</protein>